<dbReference type="Gene3D" id="3.40.50.300">
    <property type="entry name" value="P-loop containing nucleotide triphosphate hydrolases"/>
    <property type="match status" value="1"/>
</dbReference>
<keyword evidence="1" id="KW-0547">Nucleotide-binding</keyword>
<dbReference type="InterPro" id="IPR027417">
    <property type="entry name" value="P-loop_NTPase"/>
</dbReference>
<comment type="caution">
    <text evidence="4">The sequence shown here is derived from an EMBL/GenBank/DDBJ whole genome shotgun (WGS) entry which is preliminary data.</text>
</comment>
<dbReference type="InterPro" id="IPR050221">
    <property type="entry name" value="26S_Proteasome_ATPase"/>
</dbReference>
<gene>
    <name evidence="4" type="ORF">ACD_3C00214G0002</name>
</gene>
<dbReference type="PANTHER" id="PTHR23073">
    <property type="entry name" value="26S PROTEASOME REGULATORY SUBUNIT"/>
    <property type="match status" value="1"/>
</dbReference>
<dbReference type="AlphaFoldDB" id="K2F889"/>
<evidence type="ECO:0000256" key="2">
    <source>
        <dbReference type="ARBA" id="ARBA00022840"/>
    </source>
</evidence>
<dbReference type="Gene3D" id="1.10.8.60">
    <property type="match status" value="1"/>
</dbReference>
<dbReference type="EMBL" id="AMFJ01000488">
    <property type="protein sequence ID" value="EKE27391.1"/>
    <property type="molecule type" value="Genomic_DNA"/>
</dbReference>
<keyword evidence="2" id="KW-0067">ATP-binding</keyword>
<dbReference type="GO" id="GO:0016887">
    <property type="term" value="F:ATP hydrolysis activity"/>
    <property type="evidence" value="ECO:0007669"/>
    <property type="project" value="InterPro"/>
</dbReference>
<proteinExistence type="predicted"/>
<name>K2F889_9BACT</name>
<accession>K2F889</accession>
<protein>
    <recommendedName>
        <fullName evidence="3">ATPase AAA-type core domain-containing protein</fullName>
    </recommendedName>
</protein>
<evidence type="ECO:0000313" key="4">
    <source>
        <dbReference type="EMBL" id="EKE27391.1"/>
    </source>
</evidence>
<dbReference type="InterPro" id="IPR003959">
    <property type="entry name" value="ATPase_AAA_core"/>
</dbReference>
<evidence type="ECO:0000259" key="3">
    <source>
        <dbReference type="Pfam" id="PF00004"/>
    </source>
</evidence>
<dbReference type="GO" id="GO:0005524">
    <property type="term" value="F:ATP binding"/>
    <property type="evidence" value="ECO:0007669"/>
    <property type="project" value="UniProtKB-KW"/>
</dbReference>
<reference evidence="4" key="1">
    <citation type="journal article" date="2012" name="Science">
        <title>Fermentation, hydrogen, and sulfur metabolism in multiple uncultivated bacterial phyla.</title>
        <authorList>
            <person name="Wrighton K.C."/>
            <person name="Thomas B.C."/>
            <person name="Sharon I."/>
            <person name="Miller C.S."/>
            <person name="Castelle C.J."/>
            <person name="VerBerkmoes N.C."/>
            <person name="Wilkins M.J."/>
            <person name="Hettich R.L."/>
            <person name="Lipton M.S."/>
            <person name="Williams K.H."/>
            <person name="Long P.E."/>
            <person name="Banfield J.F."/>
        </authorList>
    </citation>
    <scope>NUCLEOTIDE SEQUENCE [LARGE SCALE GENOMIC DNA]</scope>
</reference>
<evidence type="ECO:0000256" key="1">
    <source>
        <dbReference type="ARBA" id="ARBA00022741"/>
    </source>
</evidence>
<dbReference type="Pfam" id="PF00004">
    <property type="entry name" value="AAA"/>
    <property type="match status" value="1"/>
</dbReference>
<dbReference type="SUPFAM" id="SSF52540">
    <property type="entry name" value="P-loop containing nucleoside triphosphate hydrolases"/>
    <property type="match status" value="1"/>
</dbReference>
<feature type="domain" description="ATPase AAA-type core" evidence="3">
    <location>
        <begin position="376"/>
        <end position="512"/>
    </location>
</feature>
<sequence>MHILMENSRFGQIRGLNMRRKELVYHIEWINKPIIAEIWEENLNRFILEKISELSLNDIENIRIKLLNFEWVRTPKALKLVQIFYTLLTKRILLPDSVDKKDYWKLKEVLGEIVDRYNKKLNQRITKLDDSFFNISTWDIESQNFELEIEWEVMPRDFKIWGIFWNVSMWFNEKEERYAVEIPVKLTVKKDSVEQKFVNADEIKALLAKYFPKKRKAGDRFAEFKYKSLNKVDRDEKYWTNPDTSYFVITVYHTKHKDLSTINMDQDDISNTLKDYIDLTNWLINDIAKLSSINHGIKHYSFYSSFPFLYVEWDSSLKEEIDQKFSKLLVKMQKPVYMADIWWNEKSKKDINKIILWLKHRDVMELWWWKTTTWALLYWPPWTGKTLLAMVIATEVNADIYNIKMTDIAETALINDGAKNIKYMFDFIRHKAKENPNKKNIIVLDEMDALLKKRTWERQSDEDIKIVNTFLAEMNWFDTIDNVIFIWTTNNYHKLDWAVKRSWRFSTKIKIELPDDEWRKEIFSIHINKAKKAAKRREIFAQVINLSELSRNSESLSWADIEEIIRMTIEDKAIEQINKIWTWEEVDVINEADIIRSINEMKSSNWKANEIIKSFSKEWLSKELKWPNQEYLREAIYKVFLEKTSAELNGAVDSGKISTALLLEIFELTLSGWKQVWF</sequence>
<organism evidence="4">
    <name type="scientific">uncultured bacterium</name>
    <name type="common">gcode 4</name>
    <dbReference type="NCBI Taxonomy" id="1234023"/>
    <lineage>
        <taxon>Bacteria</taxon>
        <taxon>environmental samples</taxon>
    </lineage>
</organism>
<dbReference type="CDD" id="cd19481">
    <property type="entry name" value="RecA-like_protease"/>
    <property type="match status" value="1"/>
</dbReference>